<name>A0ABU3GML1_9SPHI</name>
<accession>A0ABU3GML1</accession>
<evidence type="ECO:0000313" key="4">
    <source>
        <dbReference type="EMBL" id="MDT3401027.1"/>
    </source>
</evidence>
<evidence type="ECO:0000259" key="3">
    <source>
        <dbReference type="Pfam" id="PF12508"/>
    </source>
</evidence>
<evidence type="ECO:0000256" key="1">
    <source>
        <dbReference type="SAM" id="MobiDB-lite"/>
    </source>
</evidence>
<evidence type="ECO:0000313" key="5">
    <source>
        <dbReference type="Proteomes" id="UP001258315"/>
    </source>
</evidence>
<gene>
    <name evidence="4" type="ORF">QE417_000099</name>
</gene>
<feature type="domain" description="Conjugative transposon TraM C-terminal" evidence="3">
    <location>
        <begin position="229"/>
        <end position="373"/>
    </location>
</feature>
<organism evidence="4 5">
    <name type="scientific">Mucilaginibacter terrae</name>
    <dbReference type="NCBI Taxonomy" id="1955052"/>
    <lineage>
        <taxon>Bacteria</taxon>
        <taxon>Pseudomonadati</taxon>
        <taxon>Bacteroidota</taxon>
        <taxon>Sphingobacteriia</taxon>
        <taxon>Sphingobacteriales</taxon>
        <taxon>Sphingobacteriaceae</taxon>
        <taxon>Mucilaginibacter</taxon>
    </lineage>
</organism>
<dbReference type="EMBL" id="JAVLVU010000001">
    <property type="protein sequence ID" value="MDT3401027.1"/>
    <property type="molecule type" value="Genomic_DNA"/>
</dbReference>
<dbReference type="Proteomes" id="UP001258315">
    <property type="component" value="Unassembled WGS sequence"/>
</dbReference>
<feature type="compositionally biased region" description="Polar residues" evidence="1">
    <location>
        <begin position="149"/>
        <end position="170"/>
    </location>
</feature>
<reference evidence="5" key="1">
    <citation type="submission" date="2023-07" db="EMBL/GenBank/DDBJ databases">
        <title>Functional and genomic diversity of the sorghum phyllosphere microbiome.</title>
        <authorList>
            <person name="Shade A."/>
        </authorList>
    </citation>
    <scope>NUCLEOTIDE SEQUENCE [LARGE SCALE GENOMIC DNA]</scope>
    <source>
        <strain evidence="5">SORGH_AS_0422</strain>
    </source>
</reference>
<proteinExistence type="predicted"/>
<evidence type="ECO:0000256" key="2">
    <source>
        <dbReference type="SAM" id="Phobius"/>
    </source>
</evidence>
<keyword evidence="5" id="KW-1185">Reference proteome</keyword>
<protein>
    <recommendedName>
        <fullName evidence="3">Conjugative transposon TraM C-terminal domain-containing protein</fullName>
    </recommendedName>
</protein>
<keyword evidence="2" id="KW-1133">Transmembrane helix</keyword>
<keyword evidence="2" id="KW-0812">Transmembrane</keyword>
<keyword evidence="2" id="KW-0472">Membrane</keyword>
<sequence length="376" mass="40751">MEATAKGGQLPLHTPDFIKERKFMVMIPVLIVPFLLMAFWALGGGRHHDGTNVNNLANGLNTTLPQAQFKDEKEKDKMGIYQTAKKDSVELNADGISPAFTQALGFDGTNPASKDSSIKFNTNVTSEATANSAEANEVQIKAKLAQITSQIDQPEQTRYSGGGSQTQESNADVKRLSKMMKSMNSAGAEADPEMKQLSKMLTQIQNIQNPENATEKKSVRKTEKPFKAIAATIDGKQKVRDGGAVRLKLTDSVTLKGQHFPIGQEVYGTAQVTNQRLVIRISNIRLDQQIVPVDLIVYSLDGMPGIPAPEAELSAEVGSNANTALQNMQILSMDQSIASQAAAGGVNAAKGLFSKKIRKIKVKLDDQYPVLLKINK</sequence>
<comment type="caution">
    <text evidence="4">The sequence shown here is derived from an EMBL/GenBank/DDBJ whole genome shotgun (WGS) entry which is preliminary data.</text>
</comment>
<feature type="region of interest" description="Disordered" evidence="1">
    <location>
        <begin position="149"/>
        <end position="171"/>
    </location>
</feature>
<dbReference type="RefSeq" id="WP_311946818.1">
    <property type="nucleotide sequence ID" value="NZ_JAVLVU010000001.1"/>
</dbReference>
<dbReference type="Pfam" id="PF12508">
    <property type="entry name" value="Transposon_TraM"/>
    <property type="match status" value="1"/>
</dbReference>
<dbReference type="InterPro" id="IPR055407">
    <property type="entry name" value="TraM_C"/>
</dbReference>
<feature type="transmembrane region" description="Helical" evidence="2">
    <location>
        <begin position="23"/>
        <end position="42"/>
    </location>
</feature>